<dbReference type="Pfam" id="PF10012">
    <property type="entry name" value="DUF2255"/>
    <property type="match status" value="1"/>
</dbReference>
<gene>
    <name evidence="1" type="ORF">GT755_11315</name>
</gene>
<comment type="caution">
    <text evidence="1">The sequence shown here is derived from an EMBL/GenBank/DDBJ whole genome shotgun (WGS) entry which is preliminary data.</text>
</comment>
<name>A0A7C9MWH0_9ACTN</name>
<dbReference type="AlphaFoldDB" id="A0A7C9MWH0"/>
<dbReference type="InterPro" id="IPR016888">
    <property type="entry name" value="UCP028498"/>
</dbReference>
<evidence type="ECO:0000313" key="1">
    <source>
        <dbReference type="EMBL" id="NAS22271.1"/>
    </source>
</evidence>
<proteinExistence type="predicted"/>
<sequence length="129" mass="14360">MTWTQDELVAIGEAEELEISPQRADGSFLKPVTVWVVRHDDDLYVRSYKGEGGRWFRAARERGEGHVSAGGVSKDVGFVLEGDSTVNDGIDLAYRMKYRDQDTAYVDPMVAGPAKETTIRLVPRQAATR</sequence>
<dbReference type="Proteomes" id="UP000479526">
    <property type="component" value="Unassembled WGS sequence"/>
</dbReference>
<reference evidence="1 2" key="1">
    <citation type="submission" date="2020-01" db="EMBL/GenBank/DDBJ databases">
        <title>Herbidospora sp. NEAU-GS84 nov., a novel actinomycete isolated from soil.</title>
        <authorList>
            <person name="Han L."/>
        </authorList>
    </citation>
    <scope>NUCLEOTIDE SEQUENCE [LARGE SCALE GENOMIC DNA]</scope>
    <source>
        <strain evidence="1 2">NEAU-GS84</strain>
    </source>
</reference>
<organism evidence="1 2">
    <name type="scientific">Herbidospora solisilvae</name>
    <dbReference type="NCBI Taxonomy" id="2696284"/>
    <lineage>
        <taxon>Bacteria</taxon>
        <taxon>Bacillati</taxon>
        <taxon>Actinomycetota</taxon>
        <taxon>Actinomycetes</taxon>
        <taxon>Streptosporangiales</taxon>
        <taxon>Streptosporangiaceae</taxon>
        <taxon>Herbidospora</taxon>
    </lineage>
</organism>
<keyword evidence="2" id="KW-1185">Reference proteome</keyword>
<accession>A0A7C9MWH0</accession>
<dbReference type="RefSeq" id="WP_161479667.1">
    <property type="nucleotide sequence ID" value="NZ_WXEW01000003.1"/>
</dbReference>
<protein>
    <submittedName>
        <fullName evidence="1">DUF2255 family protein</fullName>
    </submittedName>
</protein>
<evidence type="ECO:0000313" key="2">
    <source>
        <dbReference type="Proteomes" id="UP000479526"/>
    </source>
</evidence>
<dbReference type="EMBL" id="WXEW01000003">
    <property type="protein sequence ID" value="NAS22271.1"/>
    <property type="molecule type" value="Genomic_DNA"/>
</dbReference>